<dbReference type="HOGENOM" id="CLU_1250521_0_0_1"/>
<dbReference type="OrthoDB" id="3350619at2759"/>
<feature type="domain" description="Ubiquitin 3 binding protein But2 C-terminal" evidence="2">
    <location>
        <begin position="63"/>
        <end position="207"/>
    </location>
</feature>
<evidence type="ECO:0000256" key="1">
    <source>
        <dbReference type="SAM" id="MobiDB-lite"/>
    </source>
</evidence>
<protein>
    <recommendedName>
        <fullName evidence="2">Ubiquitin 3 binding protein But2 C-terminal domain-containing protein</fullName>
    </recommendedName>
</protein>
<dbReference type="AlphaFoldDB" id="M2RDU0"/>
<dbReference type="Pfam" id="PF09792">
    <property type="entry name" value="But2"/>
    <property type="match status" value="1"/>
</dbReference>
<gene>
    <name evidence="3" type="ORF">CERSUDRAFT_95229</name>
</gene>
<proteinExistence type="predicted"/>
<dbReference type="Proteomes" id="UP000016930">
    <property type="component" value="Unassembled WGS sequence"/>
</dbReference>
<accession>M2RDU0</accession>
<evidence type="ECO:0000259" key="2">
    <source>
        <dbReference type="Pfam" id="PF09792"/>
    </source>
</evidence>
<dbReference type="EMBL" id="KB445797">
    <property type="protein sequence ID" value="EMD36961.1"/>
    <property type="molecule type" value="Genomic_DNA"/>
</dbReference>
<evidence type="ECO:0000313" key="4">
    <source>
        <dbReference type="Proteomes" id="UP000016930"/>
    </source>
</evidence>
<feature type="region of interest" description="Disordered" evidence="1">
    <location>
        <begin position="36"/>
        <end position="56"/>
    </location>
</feature>
<sequence length="221" mass="24100">MPDISTLRRPSLYQGLERVPEIKVQLQIEALRMQGHGTTSSMEDTPRPTVRPAGSNGVRASTIARVNSRHPNAHYPEDGWVLLTEEDRALLLFDSHGTGLNSSSCAFAYTFPARADLKDKLLTIENPDTPTVAPLILITSLNIPDQLDLKKITWSSSPVPQSLLGTVPAEFGANGTTEAFECPQNGPMLFELACATPGCRVEYTDDDEEPLLGIRLTTISN</sequence>
<name>M2RDU0_CERS8</name>
<evidence type="ECO:0000313" key="3">
    <source>
        <dbReference type="EMBL" id="EMD36961.1"/>
    </source>
</evidence>
<keyword evidence="4" id="KW-1185">Reference proteome</keyword>
<reference evidence="3 4" key="1">
    <citation type="journal article" date="2012" name="Proc. Natl. Acad. Sci. U.S.A.">
        <title>Comparative genomics of Ceriporiopsis subvermispora and Phanerochaete chrysosporium provide insight into selective ligninolysis.</title>
        <authorList>
            <person name="Fernandez-Fueyo E."/>
            <person name="Ruiz-Duenas F.J."/>
            <person name="Ferreira P."/>
            <person name="Floudas D."/>
            <person name="Hibbett D.S."/>
            <person name="Canessa P."/>
            <person name="Larrondo L.F."/>
            <person name="James T.Y."/>
            <person name="Seelenfreund D."/>
            <person name="Lobos S."/>
            <person name="Polanco R."/>
            <person name="Tello M."/>
            <person name="Honda Y."/>
            <person name="Watanabe T."/>
            <person name="Watanabe T."/>
            <person name="Ryu J.S."/>
            <person name="Kubicek C.P."/>
            <person name="Schmoll M."/>
            <person name="Gaskell J."/>
            <person name="Hammel K.E."/>
            <person name="St John F.J."/>
            <person name="Vanden Wymelenberg A."/>
            <person name="Sabat G."/>
            <person name="Splinter BonDurant S."/>
            <person name="Syed K."/>
            <person name="Yadav J.S."/>
            <person name="Doddapaneni H."/>
            <person name="Subramanian V."/>
            <person name="Lavin J.L."/>
            <person name="Oguiza J.A."/>
            <person name="Perez G."/>
            <person name="Pisabarro A.G."/>
            <person name="Ramirez L."/>
            <person name="Santoyo F."/>
            <person name="Master E."/>
            <person name="Coutinho P.M."/>
            <person name="Henrissat B."/>
            <person name="Lombard V."/>
            <person name="Magnuson J.K."/>
            <person name="Kuees U."/>
            <person name="Hori C."/>
            <person name="Igarashi K."/>
            <person name="Samejima M."/>
            <person name="Held B.W."/>
            <person name="Barry K.W."/>
            <person name="LaButti K.M."/>
            <person name="Lapidus A."/>
            <person name="Lindquist E.A."/>
            <person name="Lucas S.M."/>
            <person name="Riley R."/>
            <person name="Salamov A.A."/>
            <person name="Hoffmeister D."/>
            <person name="Schwenk D."/>
            <person name="Hadar Y."/>
            <person name="Yarden O."/>
            <person name="de Vries R.P."/>
            <person name="Wiebenga A."/>
            <person name="Stenlid J."/>
            <person name="Eastwood D."/>
            <person name="Grigoriev I.V."/>
            <person name="Berka R.M."/>
            <person name="Blanchette R.A."/>
            <person name="Kersten P."/>
            <person name="Martinez A.T."/>
            <person name="Vicuna R."/>
            <person name="Cullen D."/>
        </authorList>
    </citation>
    <scope>NUCLEOTIDE SEQUENCE [LARGE SCALE GENOMIC DNA]</scope>
    <source>
        <strain evidence="3 4">B</strain>
    </source>
</reference>
<organism evidence="3 4">
    <name type="scientific">Ceriporiopsis subvermispora (strain B)</name>
    <name type="common">White-rot fungus</name>
    <name type="synonym">Gelatoporia subvermispora</name>
    <dbReference type="NCBI Taxonomy" id="914234"/>
    <lineage>
        <taxon>Eukaryota</taxon>
        <taxon>Fungi</taxon>
        <taxon>Dikarya</taxon>
        <taxon>Basidiomycota</taxon>
        <taxon>Agaricomycotina</taxon>
        <taxon>Agaricomycetes</taxon>
        <taxon>Polyporales</taxon>
        <taxon>Gelatoporiaceae</taxon>
        <taxon>Gelatoporia</taxon>
    </lineage>
</organism>
<dbReference type="InterPro" id="IPR018620">
    <property type="entry name" value="Ubiquitin3-bd_protein_But2_C"/>
</dbReference>